<proteinExistence type="predicted"/>
<keyword evidence="1" id="KW-1185">Reference proteome</keyword>
<sequence length="97" mass="11584">MTFEEHALFGGKSTLNWMKPLQSWKIKRNSSIEGTETLKRFEKRSLKFIIYNLLLLCNFNGEIARRGKKVIYLIFLKLFNNKMVYLNLHLTYSDETF</sequence>
<evidence type="ECO:0000313" key="2">
    <source>
        <dbReference type="WBParaSite" id="Hba_03050"/>
    </source>
</evidence>
<evidence type="ECO:0000313" key="1">
    <source>
        <dbReference type="Proteomes" id="UP000095283"/>
    </source>
</evidence>
<accession>A0A1I7WDS5</accession>
<dbReference type="Proteomes" id="UP000095283">
    <property type="component" value="Unplaced"/>
</dbReference>
<name>A0A1I7WDS5_HETBA</name>
<dbReference type="WBParaSite" id="Hba_03050">
    <property type="protein sequence ID" value="Hba_03050"/>
    <property type="gene ID" value="Hba_03050"/>
</dbReference>
<protein>
    <submittedName>
        <fullName evidence="2">Uncharacterized protein</fullName>
    </submittedName>
</protein>
<reference evidence="2" key="1">
    <citation type="submission" date="2016-11" db="UniProtKB">
        <authorList>
            <consortium name="WormBaseParasite"/>
        </authorList>
    </citation>
    <scope>IDENTIFICATION</scope>
</reference>
<dbReference type="AlphaFoldDB" id="A0A1I7WDS5"/>
<organism evidence="1 2">
    <name type="scientific">Heterorhabditis bacteriophora</name>
    <name type="common">Entomopathogenic nematode worm</name>
    <dbReference type="NCBI Taxonomy" id="37862"/>
    <lineage>
        <taxon>Eukaryota</taxon>
        <taxon>Metazoa</taxon>
        <taxon>Ecdysozoa</taxon>
        <taxon>Nematoda</taxon>
        <taxon>Chromadorea</taxon>
        <taxon>Rhabditida</taxon>
        <taxon>Rhabditina</taxon>
        <taxon>Rhabditomorpha</taxon>
        <taxon>Strongyloidea</taxon>
        <taxon>Heterorhabditidae</taxon>
        <taxon>Heterorhabditis</taxon>
    </lineage>
</organism>